<dbReference type="PANTHER" id="PTHR30404">
    <property type="entry name" value="N-ACETYLMURAMOYL-L-ALANINE AMIDASE"/>
    <property type="match status" value="1"/>
</dbReference>
<keyword evidence="4" id="KW-0732">Signal</keyword>
<dbReference type="CDD" id="cd02696">
    <property type="entry name" value="MurNAc-LAA"/>
    <property type="match status" value="1"/>
</dbReference>
<reference evidence="6" key="1">
    <citation type="submission" date="2021-10" db="EMBL/GenBank/DDBJ databases">
        <authorList>
            <person name="Dean J.D."/>
            <person name="Kim M.K."/>
            <person name="Newey C.N."/>
            <person name="Stoker T.S."/>
            <person name="Thompson D.W."/>
            <person name="Grose J.H."/>
        </authorList>
    </citation>
    <scope>NUCLEOTIDE SEQUENCE</scope>
    <source>
        <strain evidence="6">BT635</strain>
    </source>
</reference>
<dbReference type="Pfam" id="PF01520">
    <property type="entry name" value="Amidase_3"/>
    <property type="match status" value="1"/>
</dbReference>
<evidence type="ECO:0000256" key="4">
    <source>
        <dbReference type="SAM" id="SignalP"/>
    </source>
</evidence>
<feature type="chain" id="PRO_5046152069" description="N-acetylmuramoyl-L-alanine amidase" evidence="4">
    <location>
        <begin position="20"/>
        <end position="352"/>
    </location>
</feature>
<feature type="signal peptide" evidence="4">
    <location>
        <begin position="1"/>
        <end position="19"/>
    </location>
</feature>
<dbReference type="EC" id="3.5.1.28" evidence="2"/>
<keyword evidence="7" id="KW-1185">Reference proteome</keyword>
<organism evidence="6 7">
    <name type="scientific">Hymenobacter nitidus</name>
    <dbReference type="NCBI Taxonomy" id="2880929"/>
    <lineage>
        <taxon>Bacteria</taxon>
        <taxon>Pseudomonadati</taxon>
        <taxon>Bacteroidota</taxon>
        <taxon>Cytophagia</taxon>
        <taxon>Cytophagales</taxon>
        <taxon>Hymenobacteraceae</taxon>
        <taxon>Hymenobacter</taxon>
    </lineage>
</organism>
<dbReference type="InterPro" id="IPR050695">
    <property type="entry name" value="N-acetylmuramoyl_amidase_3"/>
</dbReference>
<evidence type="ECO:0000259" key="5">
    <source>
        <dbReference type="SMART" id="SM00646"/>
    </source>
</evidence>
<protein>
    <recommendedName>
        <fullName evidence="2">N-acetylmuramoyl-L-alanine amidase</fullName>
        <ecNumber evidence="2">3.5.1.28</ecNumber>
    </recommendedName>
</protein>
<feature type="domain" description="MurNAc-LAA" evidence="5">
    <location>
        <begin position="236"/>
        <end position="345"/>
    </location>
</feature>
<dbReference type="SMART" id="SM00646">
    <property type="entry name" value="Ami_3"/>
    <property type="match status" value="1"/>
</dbReference>
<evidence type="ECO:0000256" key="3">
    <source>
        <dbReference type="ARBA" id="ARBA00022801"/>
    </source>
</evidence>
<evidence type="ECO:0000256" key="2">
    <source>
        <dbReference type="ARBA" id="ARBA00011901"/>
    </source>
</evidence>
<dbReference type="PANTHER" id="PTHR30404:SF0">
    <property type="entry name" value="N-ACETYLMURAMOYL-L-ALANINE AMIDASE AMIC"/>
    <property type="match status" value="1"/>
</dbReference>
<dbReference type="Proteomes" id="UP001165297">
    <property type="component" value="Unassembled WGS sequence"/>
</dbReference>
<comment type="catalytic activity">
    <reaction evidence="1">
        <text>Hydrolyzes the link between N-acetylmuramoyl residues and L-amino acid residues in certain cell-wall glycopeptides.</text>
        <dbReference type="EC" id="3.5.1.28"/>
    </reaction>
</comment>
<evidence type="ECO:0000256" key="1">
    <source>
        <dbReference type="ARBA" id="ARBA00001561"/>
    </source>
</evidence>
<evidence type="ECO:0000313" key="6">
    <source>
        <dbReference type="EMBL" id="MCB2377488.1"/>
    </source>
</evidence>
<accession>A0ABS8AAQ5</accession>
<dbReference type="EMBL" id="JAJADQ010000003">
    <property type="protein sequence ID" value="MCB2377488.1"/>
    <property type="molecule type" value="Genomic_DNA"/>
</dbReference>
<proteinExistence type="predicted"/>
<dbReference type="InterPro" id="IPR002508">
    <property type="entry name" value="MurNAc-LAA_cat"/>
</dbReference>
<name>A0ABS8AAQ5_9BACT</name>
<dbReference type="SUPFAM" id="SSF53187">
    <property type="entry name" value="Zn-dependent exopeptidases"/>
    <property type="match status" value="1"/>
</dbReference>
<sequence length="352" mass="39429">MRIATLFLLCCLLSAQAFAQAAYRRVKARNGDGVETLLLRHGLSPGRYGAAFRQLNKKNLTRRNGLITGRTYLLPRPVAARKAPTRARTARTATAATAAPEVLGKNPISKAVLFGPRYGAPAARYGTLRGAVYYLSSGHGGPDPGAIGKYGSFQLAEDEYAYDVTVRLARVLLEHGATVYVMVQDPNDGIRDANVLPMDYDEVQHPNKRIPLSQVQRLRQRIAEVNRLHGRHKGAYQRLLALHVDSRSEGQNIDVFFYHHANSPTGERLARSIHQVFTTRYKRAQPNRPYSGNVSERSNLYEVRNSHAPAVFMELGNIRNQKDQRRFVVPDNRQALANWICEGLIADYRSKK</sequence>
<dbReference type="Gene3D" id="3.40.630.40">
    <property type="entry name" value="Zn-dependent exopeptidases"/>
    <property type="match status" value="1"/>
</dbReference>
<evidence type="ECO:0000313" key="7">
    <source>
        <dbReference type="Proteomes" id="UP001165297"/>
    </source>
</evidence>
<comment type="caution">
    <text evidence="6">The sequence shown here is derived from an EMBL/GenBank/DDBJ whole genome shotgun (WGS) entry which is preliminary data.</text>
</comment>
<keyword evidence="3" id="KW-0378">Hydrolase</keyword>
<gene>
    <name evidence="6" type="ORF">LGH70_07840</name>
</gene>